<keyword evidence="2" id="KW-1133">Transmembrane helix</keyword>
<feature type="region of interest" description="Disordered" evidence="1">
    <location>
        <begin position="237"/>
        <end position="383"/>
    </location>
</feature>
<organism evidence="3 4">
    <name type="scientific">Pleodorina starrii</name>
    <dbReference type="NCBI Taxonomy" id="330485"/>
    <lineage>
        <taxon>Eukaryota</taxon>
        <taxon>Viridiplantae</taxon>
        <taxon>Chlorophyta</taxon>
        <taxon>core chlorophytes</taxon>
        <taxon>Chlorophyceae</taxon>
        <taxon>CS clade</taxon>
        <taxon>Chlamydomonadales</taxon>
        <taxon>Volvocaceae</taxon>
        <taxon>Pleodorina</taxon>
    </lineage>
</organism>
<comment type="caution">
    <text evidence="3">The sequence shown here is derived from an EMBL/GenBank/DDBJ whole genome shotgun (WGS) entry which is preliminary data.</text>
</comment>
<dbReference type="GO" id="GO:0008374">
    <property type="term" value="F:O-acyltransferase activity"/>
    <property type="evidence" value="ECO:0007669"/>
    <property type="project" value="InterPro"/>
</dbReference>
<reference evidence="3 4" key="1">
    <citation type="journal article" date="2023" name="Commun. Biol.">
        <title>Reorganization of the ancestral sex-determining regions during the evolution of trioecy in Pleodorina starrii.</title>
        <authorList>
            <person name="Takahashi K."/>
            <person name="Suzuki S."/>
            <person name="Kawai-Toyooka H."/>
            <person name="Yamamoto K."/>
            <person name="Hamaji T."/>
            <person name="Ootsuki R."/>
            <person name="Yamaguchi H."/>
            <person name="Kawachi M."/>
            <person name="Higashiyama T."/>
            <person name="Nozaki H."/>
        </authorList>
    </citation>
    <scope>NUCLEOTIDE SEQUENCE [LARGE SCALE GENOMIC DNA]</scope>
    <source>
        <strain evidence="3 4">NIES-4479</strain>
    </source>
</reference>
<protein>
    <recommendedName>
        <fullName evidence="5">Wax synthase domain-containing protein</fullName>
    </recommendedName>
</protein>
<feature type="transmembrane region" description="Helical" evidence="2">
    <location>
        <begin position="39"/>
        <end position="57"/>
    </location>
</feature>
<dbReference type="PANTHER" id="PTHR31595">
    <property type="entry name" value="LONG-CHAIN-ALCOHOL O-FATTY-ACYLTRANSFERASE 3-RELATED"/>
    <property type="match status" value="1"/>
</dbReference>
<feature type="transmembrane region" description="Helical" evidence="2">
    <location>
        <begin position="159"/>
        <end position="184"/>
    </location>
</feature>
<evidence type="ECO:0000313" key="4">
    <source>
        <dbReference type="Proteomes" id="UP001165080"/>
    </source>
</evidence>
<feature type="transmembrane region" description="Helical" evidence="2">
    <location>
        <begin position="406"/>
        <end position="426"/>
    </location>
</feature>
<feature type="transmembrane region" description="Helical" evidence="2">
    <location>
        <begin position="96"/>
        <end position="117"/>
    </location>
</feature>
<feature type="transmembrane region" description="Helical" evidence="2">
    <location>
        <begin position="464"/>
        <end position="484"/>
    </location>
</feature>
<keyword evidence="4" id="KW-1185">Reference proteome</keyword>
<gene>
    <name evidence="3" type="primary">PLEST011995</name>
    <name evidence="3" type="ORF">PLESTB_001960700</name>
</gene>
<feature type="transmembrane region" description="Helical" evidence="2">
    <location>
        <begin position="64"/>
        <end position="84"/>
    </location>
</feature>
<keyword evidence="2" id="KW-0472">Membrane</keyword>
<dbReference type="AlphaFoldDB" id="A0A9W6C3G5"/>
<evidence type="ECO:0000313" key="3">
    <source>
        <dbReference type="EMBL" id="GLC62928.1"/>
    </source>
</evidence>
<dbReference type="InterPro" id="IPR044851">
    <property type="entry name" value="Wax_synthase"/>
</dbReference>
<evidence type="ECO:0000256" key="1">
    <source>
        <dbReference type="SAM" id="MobiDB-lite"/>
    </source>
</evidence>
<feature type="transmembrane region" description="Helical" evidence="2">
    <location>
        <begin position="432"/>
        <end position="452"/>
    </location>
</feature>
<proteinExistence type="predicted"/>
<feature type="transmembrane region" description="Helical" evidence="2">
    <location>
        <begin position="129"/>
        <end position="147"/>
    </location>
</feature>
<keyword evidence="2" id="KW-0812">Transmembrane</keyword>
<dbReference type="Proteomes" id="UP001165080">
    <property type="component" value="Unassembled WGS sequence"/>
</dbReference>
<accession>A0A9W6C3G5</accession>
<dbReference type="PANTHER" id="PTHR31595:SF57">
    <property type="entry name" value="OS04G0481900 PROTEIN"/>
    <property type="match status" value="1"/>
</dbReference>
<name>A0A9W6C3G5_9CHLO</name>
<dbReference type="EMBL" id="BRXU01000077">
    <property type="protein sequence ID" value="GLC62928.1"/>
    <property type="molecule type" value="Genomic_DNA"/>
</dbReference>
<evidence type="ECO:0000256" key="2">
    <source>
        <dbReference type="SAM" id="Phobius"/>
    </source>
</evidence>
<evidence type="ECO:0008006" key="5">
    <source>
        <dbReference type="Google" id="ProtNLM"/>
    </source>
</evidence>
<sequence>MSEPSAAALGLPPFLHSAVELFAAVSSRFHLLPPLLRKALLLYAYAGLTALWAVALVRRLRPGAQRLIVTLPVLVGNLVAPMLLDPVSEPLLITPVAGLFSLAAFKVFTVGTSAAATAHTHTVKQGRTLLLQSWASTGVAMLVSWVLALPGLPVMVRHWLYTLASATFLTGMFDVLGAAAYLLLGITAAPTFDKPWLCDSFQDFWARRWNLTTTYMMRVLVYEPVIEGRLLPASVSRHRGGKEAAAPTVLSSSPGRQPSPQQHQPPTPPQLRERDVAAGAAPQEPQGNGKAPAGERVAAAAAVVAPPPAAPEESHGATTPDGEPSTGEHGSAPKAGGLAPAAEEEEGGGVEGTGLRRRRKPAESSGAGEQREGNGDAGGLGGRPASAAVAAAGGGARPPVSKLRRFLGLQAVFLFSGLWHILIFWYNTHVFSWRWCAFFAIQAPILMVERLVHQVGKKTSIRVPHFLQVFAANFLLIAVARPLFFGPTDTTGFAARNLAVGQAPMWALADITRRVATRF</sequence>
<dbReference type="GO" id="GO:0006629">
    <property type="term" value="P:lipid metabolic process"/>
    <property type="evidence" value="ECO:0007669"/>
    <property type="project" value="InterPro"/>
</dbReference>
<feature type="compositionally biased region" description="Low complexity" evidence="1">
    <location>
        <begin position="251"/>
        <end position="262"/>
    </location>
</feature>
<feature type="compositionally biased region" description="Low complexity" evidence="1">
    <location>
        <begin position="291"/>
        <end position="304"/>
    </location>
</feature>
<feature type="compositionally biased region" description="Low complexity" evidence="1">
    <location>
        <begin position="330"/>
        <end position="341"/>
    </location>
</feature>